<name>A0A8D8E3V1_CULPI</name>
<feature type="transmembrane region" description="Helical" evidence="1">
    <location>
        <begin position="49"/>
        <end position="68"/>
    </location>
</feature>
<keyword evidence="1" id="KW-0472">Membrane</keyword>
<proteinExistence type="predicted"/>
<accession>A0A8D8E3V1</accession>
<evidence type="ECO:0000313" key="2">
    <source>
        <dbReference type="EMBL" id="CAG6522049.1"/>
    </source>
</evidence>
<protein>
    <submittedName>
        <fullName evidence="2">(northern house mosquito) hypothetical protein</fullName>
    </submittedName>
</protein>
<keyword evidence="1" id="KW-0812">Transmembrane</keyword>
<sequence length="112" mass="13288">MFFFVVVIFCTFSIDLWFGSAPGWKIGGQNATNQRPICFQTYTLARRSYSQISSLIGLTCFFFFFFWFKLLYTRSYWLWSLFSVGFNQIFRLIAFSFCRLNVVLFSLFSVSE</sequence>
<dbReference type="EMBL" id="HBUE01184444">
    <property type="protein sequence ID" value="CAG6522049.1"/>
    <property type="molecule type" value="Transcribed_RNA"/>
</dbReference>
<evidence type="ECO:0000256" key="1">
    <source>
        <dbReference type="SAM" id="Phobius"/>
    </source>
</evidence>
<keyword evidence="1" id="KW-1133">Transmembrane helix</keyword>
<organism evidence="2">
    <name type="scientific">Culex pipiens</name>
    <name type="common">House mosquito</name>
    <dbReference type="NCBI Taxonomy" id="7175"/>
    <lineage>
        <taxon>Eukaryota</taxon>
        <taxon>Metazoa</taxon>
        <taxon>Ecdysozoa</taxon>
        <taxon>Arthropoda</taxon>
        <taxon>Hexapoda</taxon>
        <taxon>Insecta</taxon>
        <taxon>Pterygota</taxon>
        <taxon>Neoptera</taxon>
        <taxon>Endopterygota</taxon>
        <taxon>Diptera</taxon>
        <taxon>Nematocera</taxon>
        <taxon>Culicoidea</taxon>
        <taxon>Culicidae</taxon>
        <taxon>Culicinae</taxon>
        <taxon>Culicini</taxon>
        <taxon>Culex</taxon>
        <taxon>Culex</taxon>
    </lineage>
</organism>
<dbReference type="AlphaFoldDB" id="A0A8D8E3V1"/>
<dbReference type="EMBL" id="HBUE01184442">
    <property type="protein sequence ID" value="CAG6522048.1"/>
    <property type="molecule type" value="Transcribed_RNA"/>
</dbReference>
<dbReference type="EMBL" id="HBUE01290140">
    <property type="protein sequence ID" value="CAG6573658.1"/>
    <property type="molecule type" value="Transcribed_RNA"/>
</dbReference>
<dbReference type="EMBL" id="HBUE01290142">
    <property type="protein sequence ID" value="CAG6573659.1"/>
    <property type="molecule type" value="Transcribed_RNA"/>
</dbReference>
<reference evidence="2" key="1">
    <citation type="submission" date="2021-05" db="EMBL/GenBank/DDBJ databases">
        <authorList>
            <person name="Alioto T."/>
            <person name="Alioto T."/>
            <person name="Gomez Garrido J."/>
        </authorList>
    </citation>
    <scope>NUCLEOTIDE SEQUENCE</scope>
</reference>